<dbReference type="EMBL" id="CP002959">
    <property type="protein sequence ID" value="AFM11062.1"/>
    <property type="molecule type" value="Genomic_DNA"/>
</dbReference>
<keyword evidence="1" id="KW-0472">Membrane</keyword>
<sequence length="453" mass="49265">MTYFVFALIVAAAAIYLYFSELRVAKSDALPVSEKRQRLLERQHSIRLSLKDLEYETSVGKMDQLTATRLQSELLEEWQAIEAEMPQLAETPAVQQPAACQSCNTPVVSAAARFCHVCGARLLQLLLFVLLVFFGAPSQTEALDIKVTVENGTAGSVHKPPLSVQLLKLEQGMQPVSAASTVGGVTKFTGLPEMTTGPYMVQTVYQGVTYSKVIAPNMASPVSVNLEIFESTDATAKLRARTLVELRRVEKDRLAGLMIVYFINSDRRTFRGGQSGLEFYLPPAATVAEASVSVGSGASNIQWLKVAAAKGSVPGQYYVAQSVKPGERILQVAFQMPYNESGTPFALRTVYPQDAGVQLIAEPQNLAITDGERELARVQDKNLGRGVISFPAAVTRLALNLKGGGVVQARAEESAEIEIKSPLELWQKLIFPVVAVLLFMVVAFLRLRRSAAA</sequence>
<keyword evidence="1" id="KW-0812">Transmembrane</keyword>
<dbReference type="AlphaFoldDB" id="I4B1A5"/>
<name>I4B1A5_TURPD</name>
<protein>
    <submittedName>
        <fullName evidence="2">Uncharacterized protein</fullName>
    </submittedName>
</protein>
<accession>I4B1A5</accession>
<reference evidence="2 3" key="1">
    <citation type="submission" date="2012-06" db="EMBL/GenBank/DDBJ databases">
        <title>The complete chromosome of genome of Turneriella parva DSM 21527.</title>
        <authorList>
            <consortium name="US DOE Joint Genome Institute (JGI-PGF)"/>
            <person name="Lucas S."/>
            <person name="Han J."/>
            <person name="Lapidus A."/>
            <person name="Bruce D."/>
            <person name="Goodwin L."/>
            <person name="Pitluck S."/>
            <person name="Peters L."/>
            <person name="Kyrpides N."/>
            <person name="Mavromatis K."/>
            <person name="Ivanova N."/>
            <person name="Mikhailova N."/>
            <person name="Chertkov O."/>
            <person name="Detter J.C."/>
            <person name="Tapia R."/>
            <person name="Han C."/>
            <person name="Land M."/>
            <person name="Hauser L."/>
            <person name="Markowitz V."/>
            <person name="Cheng J.-F."/>
            <person name="Hugenholtz P."/>
            <person name="Woyke T."/>
            <person name="Wu D."/>
            <person name="Gronow S."/>
            <person name="Wellnitz S."/>
            <person name="Brambilla E."/>
            <person name="Klenk H.-P."/>
            <person name="Eisen J.A."/>
        </authorList>
    </citation>
    <scope>NUCLEOTIDE SEQUENCE [LARGE SCALE GENOMIC DNA]</scope>
    <source>
        <strain evidence="3">ATCC BAA-1111 / DSM 21527 / NCTC 11395 / H</strain>
    </source>
</reference>
<dbReference type="RefSeq" id="WP_014801582.1">
    <property type="nucleotide sequence ID" value="NC_018020.1"/>
</dbReference>
<evidence type="ECO:0000313" key="3">
    <source>
        <dbReference type="Proteomes" id="UP000006048"/>
    </source>
</evidence>
<keyword evidence="3" id="KW-1185">Reference proteome</keyword>
<gene>
    <name evidence="2" type="ordered locus">Turpa_0406</name>
</gene>
<dbReference type="STRING" id="869212.Turpa_0406"/>
<dbReference type="OrthoDB" id="339986at2"/>
<dbReference type="Proteomes" id="UP000006048">
    <property type="component" value="Chromosome"/>
</dbReference>
<dbReference type="HOGENOM" id="CLU_604011_0_0_12"/>
<evidence type="ECO:0000256" key="1">
    <source>
        <dbReference type="SAM" id="Phobius"/>
    </source>
</evidence>
<dbReference type="KEGG" id="tpx:Turpa_0406"/>
<feature type="transmembrane region" description="Helical" evidence="1">
    <location>
        <begin position="429"/>
        <end position="447"/>
    </location>
</feature>
<evidence type="ECO:0000313" key="2">
    <source>
        <dbReference type="EMBL" id="AFM11062.1"/>
    </source>
</evidence>
<proteinExistence type="predicted"/>
<keyword evidence="1" id="KW-1133">Transmembrane helix</keyword>
<organism evidence="2 3">
    <name type="scientific">Turneriella parva (strain ATCC BAA-1111 / DSM 21527 / NCTC 11395 / H)</name>
    <name type="common">Leptospira parva</name>
    <dbReference type="NCBI Taxonomy" id="869212"/>
    <lineage>
        <taxon>Bacteria</taxon>
        <taxon>Pseudomonadati</taxon>
        <taxon>Spirochaetota</taxon>
        <taxon>Spirochaetia</taxon>
        <taxon>Leptospirales</taxon>
        <taxon>Leptospiraceae</taxon>
        <taxon>Turneriella</taxon>
    </lineage>
</organism>